<dbReference type="SUPFAM" id="SSF53474">
    <property type="entry name" value="alpha/beta-Hydrolases"/>
    <property type="match status" value="1"/>
</dbReference>
<dbReference type="PANTHER" id="PTHR43248">
    <property type="entry name" value="2-SUCCINYL-6-HYDROXY-2,4-CYCLOHEXADIENE-1-CARBOXYLATE SYNTHASE"/>
    <property type="match status" value="1"/>
</dbReference>
<organism evidence="7 8">
    <name type="scientific">Georgenia halotolerans</name>
    <dbReference type="NCBI Taxonomy" id="3028317"/>
    <lineage>
        <taxon>Bacteria</taxon>
        <taxon>Bacillati</taxon>
        <taxon>Actinomycetota</taxon>
        <taxon>Actinomycetes</taxon>
        <taxon>Micrococcales</taxon>
        <taxon>Bogoriellaceae</taxon>
        <taxon>Georgenia</taxon>
    </lineage>
</organism>
<accession>A0ABT5TXQ8</accession>
<feature type="region of interest" description="Disordered" evidence="4">
    <location>
        <begin position="26"/>
        <end position="45"/>
    </location>
</feature>
<dbReference type="Gene3D" id="3.40.50.1820">
    <property type="entry name" value="alpha/beta hydrolase"/>
    <property type="match status" value="1"/>
</dbReference>
<dbReference type="Proteomes" id="UP001165561">
    <property type="component" value="Unassembled WGS sequence"/>
</dbReference>
<evidence type="ECO:0000256" key="4">
    <source>
        <dbReference type="SAM" id="MobiDB-lite"/>
    </source>
</evidence>
<gene>
    <name evidence="7" type="ORF">PU560_10305</name>
</gene>
<keyword evidence="8" id="KW-1185">Reference proteome</keyword>
<dbReference type="InterPro" id="IPR051601">
    <property type="entry name" value="Serine_prot/Carboxylest_S33"/>
</dbReference>
<dbReference type="EMBL" id="JARACI010000991">
    <property type="protein sequence ID" value="MDD9206854.1"/>
    <property type="molecule type" value="Genomic_DNA"/>
</dbReference>
<dbReference type="PANTHER" id="PTHR43248:SF29">
    <property type="entry name" value="TRIPEPTIDYL AMINOPEPTIDASE"/>
    <property type="match status" value="1"/>
</dbReference>
<evidence type="ECO:0000256" key="2">
    <source>
        <dbReference type="ARBA" id="ARBA00022729"/>
    </source>
</evidence>
<evidence type="ECO:0000259" key="6">
    <source>
        <dbReference type="Pfam" id="PF08386"/>
    </source>
</evidence>
<name>A0ABT5TXQ8_9MICO</name>
<feature type="domain" description="Peptidase S33 tripeptidyl aminopeptidase-like C-terminal" evidence="6">
    <location>
        <begin position="413"/>
        <end position="514"/>
    </location>
</feature>
<proteinExistence type="inferred from homology"/>
<evidence type="ECO:0000313" key="8">
    <source>
        <dbReference type="Proteomes" id="UP001165561"/>
    </source>
</evidence>
<comment type="caution">
    <text evidence="7">The sequence shown here is derived from an EMBL/GenBank/DDBJ whole genome shotgun (WGS) entry which is preliminary data.</text>
</comment>
<evidence type="ECO:0000256" key="1">
    <source>
        <dbReference type="ARBA" id="ARBA00010088"/>
    </source>
</evidence>
<sequence length="514" mass="53997">MPRPLRLPALSAGLVAVLVLGACTASDDSPPSGSGTPASPTDQLSVEDVPQGMADYYGQEVAWEECGDGLQCADVTVPLDHDEPGGATIDLAVTRQPTDDDARLGSLLLNPGGPGGSGTQMVSSAEMLLSEDLMSRYDVVGFDPRGVHRSAAVDCVTDAELDEQRSAGYDLESEAGLEAYTESAEELAASCAENTGELLAHVDTESAARDLDVLRHVLGDERLSYLGYSYGTMLGAVYADLFPERVGRLVLDGGLDPSLSSHEVALGQAQGFEEAVRAYAEDCLSGSGCPLSGDVDSAVDQVRRLLEVADATPLPTSSDRRLTGPLAASGILLPLYEDALWPVLTEALRQAITENDGSQLLYLADLSADRQPDGSYATNSQEAFLAINCLDYPVDGDLAQWQEQATELEEAAPTFGPMLGMGEVLCDVWPHESEAERTEVTAAGSAPVLVVGTTGDPATPYVWSEALADQLDAGQLLTYDGEGHTAYGRSNACVTEAVDGYLLAGTLPEEDLVC</sequence>
<dbReference type="InterPro" id="IPR013595">
    <property type="entry name" value="Pept_S33_TAP-like_C"/>
</dbReference>
<dbReference type="InterPro" id="IPR029058">
    <property type="entry name" value="AB_hydrolase_fold"/>
</dbReference>
<evidence type="ECO:0000256" key="5">
    <source>
        <dbReference type="SAM" id="SignalP"/>
    </source>
</evidence>
<dbReference type="GO" id="GO:0016787">
    <property type="term" value="F:hydrolase activity"/>
    <property type="evidence" value="ECO:0007669"/>
    <property type="project" value="UniProtKB-KW"/>
</dbReference>
<reference evidence="7" key="1">
    <citation type="submission" date="2023-02" db="EMBL/GenBank/DDBJ databases">
        <title>Georgenia sp.10Sc9-8, isolated from a soil sample collected from the Taklamakan desert.</title>
        <authorList>
            <person name="Liu S."/>
        </authorList>
    </citation>
    <scope>NUCLEOTIDE SEQUENCE</scope>
    <source>
        <strain evidence="7">10Sc9-8</strain>
    </source>
</reference>
<protein>
    <submittedName>
        <fullName evidence="7">Alpha/beta hydrolase</fullName>
    </submittedName>
</protein>
<feature type="chain" id="PRO_5046782929" evidence="5">
    <location>
        <begin position="26"/>
        <end position="514"/>
    </location>
</feature>
<dbReference type="PROSITE" id="PS51257">
    <property type="entry name" value="PROKAR_LIPOPROTEIN"/>
    <property type="match status" value="1"/>
</dbReference>
<evidence type="ECO:0000256" key="3">
    <source>
        <dbReference type="ARBA" id="ARBA00022801"/>
    </source>
</evidence>
<feature type="compositionally biased region" description="Low complexity" evidence="4">
    <location>
        <begin position="26"/>
        <end position="42"/>
    </location>
</feature>
<evidence type="ECO:0000313" key="7">
    <source>
        <dbReference type="EMBL" id="MDD9206854.1"/>
    </source>
</evidence>
<dbReference type="Pfam" id="PF08386">
    <property type="entry name" value="Abhydrolase_4"/>
    <property type="match status" value="1"/>
</dbReference>
<keyword evidence="3 7" id="KW-0378">Hydrolase</keyword>
<comment type="similarity">
    <text evidence="1">Belongs to the peptidase S33 family.</text>
</comment>
<keyword evidence="2 5" id="KW-0732">Signal</keyword>
<feature type="signal peptide" evidence="5">
    <location>
        <begin position="1"/>
        <end position="25"/>
    </location>
</feature>